<keyword evidence="2" id="KW-0378">Hydrolase</keyword>
<accession>A0ABN7TA62</accession>
<keyword evidence="3" id="KW-1185">Reference proteome</keyword>
<organism evidence="2 3">
    <name type="scientific">Paenibacillus allorhizosphaerae</name>
    <dbReference type="NCBI Taxonomy" id="2849866"/>
    <lineage>
        <taxon>Bacteria</taxon>
        <taxon>Bacillati</taxon>
        <taxon>Bacillota</taxon>
        <taxon>Bacilli</taxon>
        <taxon>Bacillales</taxon>
        <taxon>Paenibacillaceae</taxon>
        <taxon>Paenibacillus</taxon>
    </lineage>
</organism>
<dbReference type="PANTHER" id="PTHR43283">
    <property type="entry name" value="BETA-LACTAMASE-RELATED"/>
    <property type="match status" value="1"/>
</dbReference>
<evidence type="ECO:0000313" key="3">
    <source>
        <dbReference type="Proteomes" id="UP000730618"/>
    </source>
</evidence>
<keyword evidence="2" id="KW-0645">Protease</keyword>
<dbReference type="RefSeq" id="WP_218096570.1">
    <property type="nucleotide sequence ID" value="NZ_CAJVCE010000001.1"/>
</dbReference>
<name>A0ABN7TA62_9BACL</name>
<dbReference type="InterPro" id="IPR001466">
    <property type="entry name" value="Beta-lactam-related"/>
</dbReference>
<dbReference type="InterPro" id="IPR050789">
    <property type="entry name" value="Diverse_Enzym_Activities"/>
</dbReference>
<dbReference type="GO" id="GO:0009002">
    <property type="term" value="F:serine-type D-Ala-D-Ala carboxypeptidase activity"/>
    <property type="evidence" value="ECO:0007669"/>
    <property type="project" value="UniProtKB-EC"/>
</dbReference>
<proteinExistence type="predicted"/>
<gene>
    <name evidence="2" type="primary">yfeW_1</name>
    <name evidence="2" type="ORF">PAECIP111802_00182</name>
</gene>
<comment type="caution">
    <text evidence="2">The sequence shown here is derived from an EMBL/GenBank/DDBJ whole genome shotgun (WGS) entry which is preliminary data.</text>
</comment>
<dbReference type="EMBL" id="CAJVCE010000001">
    <property type="protein sequence ID" value="CAG7615551.1"/>
    <property type="molecule type" value="Genomic_DNA"/>
</dbReference>
<dbReference type="Proteomes" id="UP000730618">
    <property type="component" value="Unassembled WGS sequence"/>
</dbReference>
<dbReference type="Pfam" id="PF00144">
    <property type="entry name" value="Beta-lactamase"/>
    <property type="match status" value="1"/>
</dbReference>
<evidence type="ECO:0000313" key="2">
    <source>
        <dbReference type="EMBL" id="CAG7615551.1"/>
    </source>
</evidence>
<keyword evidence="2" id="KW-0121">Carboxypeptidase</keyword>
<sequence length="384" mass="43229">MKLRYGNAAEAGMCESRISKLENLQEQWVERGVAPIMISLIARKGIIVSHKLFVDPDYDKSYGPMKLDTIFQLASISKPVTASAVMLLVEEGKVALELPVQDYIPEFTGENKEKVLVHHLMTHTSGIAEDWIWEMANSGSAHVDMEQCPNNLHPDVYKYLTTGHKAPLNFYPGSEMNYCGYGFLLLTEIIRRVTGQNIHEFATERMFQPLGMNDTYYIVPPEQYARVAKHPPNAPFPRYADYENVIKPMGGSGLCSTVHDMAIFGQTFLNKGSYDGFRLLSKLGVQKMTMNQIPGVSSRLDGEFFKEACWGLGWGISGSKQDYTGTLRSAATFSHTGRGNTLFMVDPENELITLNFQVTMKRVNNRPYHYFEYFNNAALASILD</sequence>
<feature type="domain" description="Beta-lactamase-related" evidence="1">
    <location>
        <begin position="58"/>
        <end position="352"/>
    </location>
</feature>
<protein>
    <submittedName>
        <fullName evidence="2">D-alanyl-D-alanine carboxypeptidase</fullName>
        <ecNumber evidence="2">3.4.16.4</ecNumber>
    </submittedName>
</protein>
<reference evidence="2 3" key="1">
    <citation type="submission" date="2021-06" db="EMBL/GenBank/DDBJ databases">
        <authorList>
            <person name="Criscuolo A."/>
        </authorList>
    </citation>
    <scope>NUCLEOTIDE SEQUENCE [LARGE SCALE GENOMIC DNA]</scope>
    <source>
        <strain evidence="3">CIP 111802</strain>
    </source>
</reference>
<dbReference type="EC" id="3.4.16.4" evidence="2"/>
<evidence type="ECO:0000259" key="1">
    <source>
        <dbReference type="Pfam" id="PF00144"/>
    </source>
</evidence>